<proteinExistence type="inferred from homology"/>
<comment type="subcellular location">
    <subcellularLocation>
        <location evidence="1">Membrane</location>
        <topology evidence="1">Multi-pass membrane protein</topology>
    </subcellularLocation>
</comment>
<feature type="transmembrane region" description="Helical" evidence="6">
    <location>
        <begin position="54"/>
        <end position="71"/>
    </location>
</feature>
<keyword evidence="4 6" id="KW-1133">Transmembrane helix</keyword>
<evidence type="ECO:0000256" key="3">
    <source>
        <dbReference type="ARBA" id="ARBA00022692"/>
    </source>
</evidence>
<dbReference type="Pfam" id="PF04138">
    <property type="entry name" value="GtrA_DPMS_TM"/>
    <property type="match status" value="1"/>
</dbReference>
<sequence length="148" mass="15592">MAATPLLTEVATPRTLARRLDPTIVRFACVGVGSTVVHLGLFAALLHLLPTSQAANLGALLVATVANTAANRRFTFGVTGTTAAARQHVQSLALFALTWALSAGALWLLHAWTSQPPTLVQTLVVGGSMVGSTVVRYVAMRTWIFASR</sequence>
<evidence type="ECO:0000259" key="7">
    <source>
        <dbReference type="Pfam" id="PF04138"/>
    </source>
</evidence>
<dbReference type="PANTHER" id="PTHR38459:SF1">
    <property type="entry name" value="PROPHAGE BACTOPRENOL-LINKED GLUCOSE TRANSLOCASE HOMOLOG"/>
    <property type="match status" value="1"/>
</dbReference>
<keyword evidence="5 6" id="KW-0472">Membrane</keyword>
<keyword evidence="9" id="KW-1185">Reference proteome</keyword>
<feature type="domain" description="GtrA/DPMS transmembrane" evidence="7">
    <location>
        <begin position="26"/>
        <end position="145"/>
    </location>
</feature>
<accession>A0ABP8YCP7</accession>
<name>A0ABP8YCP7_9MICO</name>
<dbReference type="InterPro" id="IPR007267">
    <property type="entry name" value="GtrA_DPMS_TM"/>
</dbReference>
<comment type="similarity">
    <text evidence="2">Belongs to the GtrA family.</text>
</comment>
<reference evidence="9" key="1">
    <citation type="journal article" date="2019" name="Int. J. Syst. Evol. Microbiol.">
        <title>The Global Catalogue of Microorganisms (GCM) 10K type strain sequencing project: providing services to taxonomists for standard genome sequencing and annotation.</title>
        <authorList>
            <consortium name="The Broad Institute Genomics Platform"/>
            <consortium name="The Broad Institute Genome Sequencing Center for Infectious Disease"/>
            <person name="Wu L."/>
            <person name="Ma J."/>
        </authorList>
    </citation>
    <scope>NUCLEOTIDE SEQUENCE [LARGE SCALE GENOMIC DNA]</scope>
    <source>
        <strain evidence="9">JCM 18961</strain>
    </source>
</reference>
<dbReference type="EMBL" id="BAABLO010000011">
    <property type="protein sequence ID" value="GAA4724927.1"/>
    <property type="molecule type" value="Genomic_DNA"/>
</dbReference>
<evidence type="ECO:0000256" key="5">
    <source>
        <dbReference type="ARBA" id="ARBA00023136"/>
    </source>
</evidence>
<comment type="caution">
    <text evidence="8">The sequence shown here is derived from an EMBL/GenBank/DDBJ whole genome shotgun (WGS) entry which is preliminary data.</text>
</comment>
<evidence type="ECO:0000256" key="1">
    <source>
        <dbReference type="ARBA" id="ARBA00004141"/>
    </source>
</evidence>
<evidence type="ECO:0000256" key="6">
    <source>
        <dbReference type="SAM" id="Phobius"/>
    </source>
</evidence>
<evidence type="ECO:0000256" key="2">
    <source>
        <dbReference type="ARBA" id="ARBA00009399"/>
    </source>
</evidence>
<organism evidence="8 9">
    <name type="scientific">Pedococcus ginsenosidimutans</name>
    <dbReference type="NCBI Taxonomy" id="490570"/>
    <lineage>
        <taxon>Bacteria</taxon>
        <taxon>Bacillati</taxon>
        <taxon>Actinomycetota</taxon>
        <taxon>Actinomycetes</taxon>
        <taxon>Micrococcales</taxon>
        <taxon>Intrasporangiaceae</taxon>
        <taxon>Pedococcus</taxon>
    </lineage>
</organism>
<feature type="transmembrane region" description="Helical" evidence="6">
    <location>
        <begin position="92"/>
        <end position="112"/>
    </location>
</feature>
<dbReference type="InterPro" id="IPR051401">
    <property type="entry name" value="GtrA_CellWall_Glycosyl"/>
</dbReference>
<evidence type="ECO:0000256" key="4">
    <source>
        <dbReference type="ARBA" id="ARBA00022989"/>
    </source>
</evidence>
<dbReference type="Proteomes" id="UP001500556">
    <property type="component" value="Unassembled WGS sequence"/>
</dbReference>
<gene>
    <name evidence="8" type="ORF">GCM10025782_23760</name>
</gene>
<evidence type="ECO:0000313" key="8">
    <source>
        <dbReference type="EMBL" id="GAA4724927.1"/>
    </source>
</evidence>
<feature type="transmembrane region" description="Helical" evidence="6">
    <location>
        <begin position="118"/>
        <end position="139"/>
    </location>
</feature>
<protein>
    <recommendedName>
        <fullName evidence="7">GtrA/DPMS transmembrane domain-containing protein</fullName>
    </recommendedName>
</protein>
<keyword evidence="3 6" id="KW-0812">Transmembrane</keyword>
<dbReference type="RefSeq" id="WP_345503541.1">
    <property type="nucleotide sequence ID" value="NZ_BAABLO010000011.1"/>
</dbReference>
<evidence type="ECO:0000313" key="9">
    <source>
        <dbReference type="Proteomes" id="UP001500556"/>
    </source>
</evidence>
<dbReference type="PANTHER" id="PTHR38459">
    <property type="entry name" value="PROPHAGE BACTOPRENOL-LINKED GLUCOSE TRANSLOCASE HOMOLOG"/>
    <property type="match status" value="1"/>
</dbReference>
<feature type="transmembrane region" description="Helical" evidence="6">
    <location>
        <begin position="24"/>
        <end position="48"/>
    </location>
</feature>